<dbReference type="GO" id="GO:0003676">
    <property type="term" value="F:nucleic acid binding"/>
    <property type="evidence" value="ECO:0007669"/>
    <property type="project" value="InterPro"/>
</dbReference>
<dbReference type="InterPro" id="IPR041577">
    <property type="entry name" value="RT_RNaseH_2"/>
</dbReference>
<dbReference type="GO" id="GO:0015074">
    <property type="term" value="P:DNA integration"/>
    <property type="evidence" value="ECO:0007669"/>
    <property type="project" value="InterPro"/>
</dbReference>
<feature type="compositionally biased region" description="Basic residues" evidence="3">
    <location>
        <begin position="699"/>
        <end position="712"/>
    </location>
</feature>
<dbReference type="CDD" id="cd09274">
    <property type="entry name" value="RNase_HI_RT_Ty3"/>
    <property type="match status" value="1"/>
</dbReference>
<dbReference type="SUPFAM" id="SSF56672">
    <property type="entry name" value="DNA/RNA polymerases"/>
    <property type="match status" value="1"/>
</dbReference>
<evidence type="ECO:0000313" key="6">
    <source>
        <dbReference type="Proteomes" id="UP000005237"/>
    </source>
</evidence>
<feature type="compositionally biased region" description="Acidic residues" evidence="3">
    <location>
        <begin position="658"/>
        <end position="668"/>
    </location>
</feature>
<dbReference type="InterPro" id="IPR036397">
    <property type="entry name" value="RNaseH_sf"/>
</dbReference>
<dbReference type="Gene3D" id="3.30.420.10">
    <property type="entry name" value="Ribonuclease H-like superfamily/Ribonuclease H"/>
    <property type="match status" value="1"/>
</dbReference>
<dbReference type="InterPro" id="IPR050951">
    <property type="entry name" value="Retrovirus_Pol_polyprotein"/>
</dbReference>
<dbReference type="Gene3D" id="3.30.70.270">
    <property type="match status" value="1"/>
</dbReference>
<dbReference type="InterPro" id="IPR012337">
    <property type="entry name" value="RNaseH-like_sf"/>
</dbReference>
<protein>
    <recommendedName>
        <fullName evidence="1">RNA-directed DNA polymerase</fullName>
        <ecNumber evidence="1">2.7.7.49</ecNumber>
    </recommendedName>
</protein>
<reference evidence="6" key="1">
    <citation type="submission" date="2010-08" db="EMBL/GenBank/DDBJ databases">
        <authorList>
            <consortium name="Caenorhabditis japonica Sequencing Consortium"/>
            <person name="Wilson R.K."/>
        </authorList>
    </citation>
    <scope>NUCLEOTIDE SEQUENCE [LARGE SCALE GENOMIC DNA]</scope>
    <source>
        <strain evidence="6">DF5081</strain>
    </source>
</reference>
<feature type="region of interest" description="Disordered" evidence="3">
    <location>
        <begin position="645"/>
        <end position="712"/>
    </location>
</feature>
<feature type="domain" description="Integrase catalytic" evidence="4">
    <location>
        <begin position="351"/>
        <end position="518"/>
    </location>
</feature>
<proteinExistence type="predicted"/>
<dbReference type="InterPro" id="IPR043502">
    <property type="entry name" value="DNA/RNA_pol_sf"/>
</dbReference>
<evidence type="ECO:0000256" key="2">
    <source>
        <dbReference type="ARBA" id="ARBA00023268"/>
    </source>
</evidence>
<sequence>MAGFFRKFIKNFSNIAEPLTRLNKKDVPFEWTSQQQEAFDTLKQLLASKPILTFPNYDKEFHIFTDASAVAQGAMLAQTTDDPNQFQAIAYASRTLSDTETRYPAIQIELGAIIFALRHFKPYVYMSKIILHTDHRPLKYILAKQKVHERVARWLIELQQFDIEIKHIDGKRNTVADCLSRAKDEVAPLPEEELQDIVEFPVCMAVKNSKDRVPSRFTQAGTQKSLDIALEQDKDKDIGVIKRFLEKPTSPIDDIASNWIPFLEHISLTSRGILVVQFAGEPARVAIPVSMQLLIFESFHNSLLGGGHFSWRKTLHKAGKKYFWPSMRPDFLKWTLECVKCQQKRNPHPSQREMPKVVVTSQVFETVGVDLTGPLRTSSKGNKYYINMICWFSKFVISVPLPDATCETTSRAILDELVLKFGTPNQIVSDNGPAFTAAAFKQFCELLEIGHHRAIPHHSRGNGATERTFRTFHSIIAKHVNNTHTDWDSVLQFATFCYNTTVHKTTGETPFFLVFGRDPTLTIDRIIDPAPKSCKTDIPLFKESLVTVLQEAWEEAAVRSRKAQEEYQKVANQGAKGSEIRPGDRVMYRDYSNHKGHSRKLTLPWTGNYRVISVNHPLATIREVKNHGKPARTVHLDQIKKFWATEEEDARSTPTLSDAEEPTEDSDIDVTTVDPTPIRPTVSDARNPTTTQPDGQRRYPTRQHRRPAKFQD</sequence>
<dbReference type="InterPro" id="IPR043128">
    <property type="entry name" value="Rev_trsase/Diguanyl_cyclase"/>
</dbReference>
<evidence type="ECO:0000256" key="1">
    <source>
        <dbReference type="ARBA" id="ARBA00012493"/>
    </source>
</evidence>
<dbReference type="Pfam" id="PF00665">
    <property type="entry name" value="rve"/>
    <property type="match status" value="1"/>
</dbReference>
<reference evidence="5" key="2">
    <citation type="submission" date="2022-06" db="UniProtKB">
        <authorList>
            <consortium name="EnsemblMetazoa"/>
        </authorList>
    </citation>
    <scope>IDENTIFICATION</scope>
    <source>
        <strain evidence="5">DF5081</strain>
    </source>
</reference>
<dbReference type="PANTHER" id="PTHR37984:SF5">
    <property type="entry name" value="PROTEIN NYNRIN-LIKE"/>
    <property type="match status" value="1"/>
</dbReference>
<dbReference type="Gene3D" id="1.10.340.70">
    <property type="match status" value="1"/>
</dbReference>
<dbReference type="InterPro" id="IPR001584">
    <property type="entry name" value="Integrase_cat-core"/>
</dbReference>
<keyword evidence="2" id="KW-0511">Multifunctional enzyme</keyword>
<dbReference type="InterPro" id="IPR041588">
    <property type="entry name" value="Integrase_H2C2"/>
</dbReference>
<keyword evidence="6" id="KW-1185">Reference proteome</keyword>
<feature type="compositionally biased region" description="Polar residues" evidence="3">
    <location>
        <begin position="684"/>
        <end position="694"/>
    </location>
</feature>
<evidence type="ECO:0000259" key="4">
    <source>
        <dbReference type="PROSITE" id="PS50994"/>
    </source>
</evidence>
<name>A0A8R1HTC3_CAEJA</name>
<dbReference type="Pfam" id="PF17919">
    <property type="entry name" value="RT_RNaseH_2"/>
    <property type="match status" value="1"/>
</dbReference>
<accession>A0A8R1HTC3</accession>
<organism evidence="5 6">
    <name type="scientific">Caenorhabditis japonica</name>
    <dbReference type="NCBI Taxonomy" id="281687"/>
    <lineage>
        <taxon>Eukaryota</taxon>
        <taxon>Metazoa</taxon>
        <taxon>Ecdysozoa</taxon>
        <taxon>Nematoda</taxon>
        <taxon>Chromadorea</taxon>
        <taxon>Rhabditida</taxon>
        <taxon>Rhabditina</taxon>
        <taxon>Rhabditomorpha</taxon>
        <taxon>Rhabditoidea</taxon>
        <taxon>Rhabditidae</taxon>
        <taxon>Peloderinae</taxon>
        <taxon>Caenorhabditis</taxon>
    </lineage>
</organism>
<evidence type="ECO:0000256" key="3">
    <source>
        <dbReference type="SAM" id="MobiDB-lite"/>
    </source>
</evidence>
<dbReference type="PANTHER" id="PTHR37984">
    <property type="entry name" value="PROTEIN CBG26694"/>
    <property type="match status" value="1"/>
</dbReference>
<dbReference type="GO" id="GO:0042575">
    <property type="term" value="C:DNA polymerase complex"/>
    <property type="evidence" value="ECO:0007669"/>
    <property type="project" value="UniProtKB-ARBA"/>
</dbReference>
<dbReference type="SUPFAM" id="SSF53098">
    <property type="entry name" value="Ribonuclease H-like"/>
    <property type="match status" value="1"/>
</dbReference>
<dbReference type="FunFam" id="3.30.420.10:FF:000032">
    <property type="entry name" value="Retrovirus-related Pol polyprotein from transposon 297-like Protein"/>
    <property type="match status" value="1"/>
</dbReference>
<dbReference type="Proteomes" id="UP000005237">
    <property type="component" value="Unassembled WGS sequence"/>
</dbReference>
<dbReference type="EC" id="2.7.7.49" evidence="1"/>
<dbReference type="Pfam" id="PF17921">
    <property type="entry name" value="Integrase_H2C2"/>
    <property type="match status" value="1"/>
</dbReference>
<dbReference type="AlphaFoldDB" id="A0A8R1HTC3"/>
<dbReference type="FunFam" id="3.30.70.270:FF:000020">
    <property type="entry name" value="Transposon Tf2-6 polyprotein-like Protein"/>
    <property type="match status" value="1"/>
</dbReference>
<dbReference type="GO" id="GO:0003964">
    <property type="term" value="F:RNA-directed DNA polymerase activity"/>
    <property type="evidence" value="ECO:0007669"/>
    <property type="project" value="UniProtKB-EC"/>
</dbReference>
<dbReference type="EnsemblMetazoa" id="CJA08066.1">
    <property type="protein sequence ID" value="CJA08066.1"/>
    <property type="gene ID" value="WBGene00127270"/>
</dbReference>
<evidence type="ECO:0000313" key="5">
    <source>
        <dbReference type="EnsemblMetazoa" id="CJA08066.1"/>
    </source>
</evidence>
<dbReference type="PROSITE" id="PS50994">
    <property type="entry name" value="INTEGRASE"/>
    <property type="match status" value="1"/>
</dbReference>